<dbReference type="Gene3D" id="6.10.340.10">
    <property type="match status" value="1"/>
</dbReference>
<organism evidence="11 12">
    <name type="scientific">Undibacterium piscinae</name>
    <dbReference type="NCBI Taxonomy" id="2495591"/>
    <lineage>
        <taxon>Bacteria</taxon>
        <taxon>Pseudomonadati</taxon>
        <taxon>Pseudomonadota</taxon>
        <taxon>Betaproteobacteria</taxon>
        <taxon>Burkholderiales</taxon>
        <taxon>Oxalobacteraceae</taxon>
        <taxon>Undibacterium</taxon>
    </lineage>
</organism>
<dbReference type="InterPro" id="IPR003594">
    <property type="entry name" value="HATPase_dom"/>
</dbReference>
<dbReference type="PROSITE" id="PS50109">
    <property type="entry name" value="HIS_KIN"/>
    <property type="match status" value="1"/>
</dbReference>
<feature type="domain" description="HAMP" evidence="10">
    <location>
        <begin position="224"/>
        <end position="276"/>
    </location>
</feature>
<keyword evidence="4" id="KW-0597">Phosphoprotein</keyword>
<dbReference type="SUPFAM" id="SSF158472">
    <property type="entry name" value="HAMP domain-like"/>
    <property type="match status" value="1"/>
</dbReference>
<evidence type="ECO:0000259" key="9">
    <source>
        <dbReference type="PROSITE" id="PS50109"/>
    </source>
</evidence>
<dbReference type="GO" id="GO:0004721">
    <property type="term" value="F:phosphoprotein phosphatase activity"/>
    <property type="evidence" value="ECO:0007669"/>
    <property type="project" value="TreeGrafter"/>
</dbReference>
<protein>
    <recommendedName>
        <fullName evidence="3">histidine kinase</fullName>
        <ecNumber evidence="3">2.7.13.3</ecNumber>
    </recommendedName>
</protein>
<dbReference type="PRINTS" id="PR00344">
    <property type="entry name" value="BCTRLSENSOR"/>
</dbReference>
<dbReference type="CDD" id="cd00082">
    <property type="entry name" value="HisKA"/>
    <property type="match status" value="1"/>
</dbReference>
<dbReference type="InterPro" id="IPR050351">
    <property type="entry name" value="BphY/WalK/GraS-like"/>
</dbReference>
<sequence>MTIARKIALAIIAIVILSVGTMAWITSQNLKSGFIAYLNQLESEHLQEISKLFAEDYRRHGNLDRFADNRRAMRDMLDVARVGFPDKQANAGPTAEANDDADKRPPRPPHRPNHPDRPDHPDRPPREEFPARRPPPPDPMGFGPRLSLIDQDGRILVGPRDTPPGQRQPIVVDGRTVASLSLMPLRQLSHTSASGFVLSQTRQILWLAGGLILLSVLLSIWLTRHLLLPVASLRSVTRRISQGQLEARADIVNQDELGELASHVNAMALTLQQNEAQRSKMLANVSHELRTPLTVMRGEIEALIDGIRPTSPSALKSLHEEVLHLSKLVDDIHQVNLAHAGELAFQLQRIDLCTLLNEVLQRYQPRIQAANLTVSSQIPAEPLYVKADADRLTQVFSNLFENSLRYTDAGGQLQCSLSRNGPLLELSVEDSAPGVPDGTHARLFERLYRADQDRSRQRGGSGLGLSICKALIESNHGKIAALPSRLGGIKIVIRLPAVA</sequence>
<dbReference type="PANTHER" id="PTHR45453">
    <property type="entry name" value="PHOSPHATE REGULON SENSOR PROTEIN PHOR"/>
    <property type="match status" value="1"/>
</dbReference>
<dbReference type="PROSITE" id="PS50885">
    <property type="entry name" value="HAMP"/>
    <property type="match status" value="1"/>
</dbReference>
<dbReference type="InterPro" id="IPR004358">
    <property type="entry name" value="Sig_transdc_His_kin-like_C"/>
</dbReference>
<evidence type="ECO:0000256" key="6">
    <source>
        <dbReference type="ARBA" id="ARBA00022777"/>
    </source>
</evidence>
<dbReference type="GO" id="GO:0016036">
    <property type="term" value="P:cellular response to phosphate starvation"/>
    <property type="evidence" value="ECO:0007669"/>
    <property type="project" value="TreeGrafter"/>
</dbReference>
<keyword evidence="12" id="KW-1185">Reference proteome</keyword>
<accession>A0A6M4AAZ8</accession>
<gene>
    <name evidence="11" type="ORF">EJG51_017715</name>
</gene>
<evidence type="ECO:0000256" key="4">
    <source>
        <dbReference type="ARBA" id="ARBA00022553"/>
    </source>
</evidence>
<comment type="catalytic activity">
    <reaction evidence="1">
        <text>ATP + protein L-histidine = ADP + protein N-phospho-L-histidine.</text>
        <dbReference type="EC" id="2.7.13.3"/>
    </reaction>
</comment>
<evidence type="ECO:0000256" key="3">
    <source>
        <dbReference type="ARBA" id="ARBA00012438"/>
    </source>
</evidence>
<comment type="subcellular location">
    <subcellularLocation>
        <location evidence="2">Cell inner membrane</location>
        <topology evidence="2">Multi-pass membrane protein</topology>
    </subcellularLocation>
</comment>
<keyword evidence="6" id="KW-0418">Kinase</keyword>
<keyword evidence="7" id="KW-0902">Two-component regulatory system</keyword>
<proteinExistence type="predicted"/>
<evidence type="ECO:0000313" key="11">
    <source>
        <dbReference type="EMBL" id="QJQ07830.1"/>
    </source>
</evidence>
<dbReference type="FunFam" id="3.30.565.10:FF:000006">
    <property type="entry name" value="Sensor histidine kinase WalK"/>
    <property type="match status" value="1"/>
</dbReference>
<keyword evidence="5" id="KW-0808">Transferase</keyword>
<evidence type="ECO:0000256" key="7">
    <source>
        <dbReference type="ARBA" id="ARBA00023012"/>
    </source>
</evidence>
<dbReference type="GO" id="GO:0000155">
    <property type="term" value="F:phosphorelay sensor kinase activity"/>
    <property type="evidence" value="ECO:0007669"/>
    <property type="project" value="InterPro"/>
</dbReference>
<dbReference type="SMART" id="SM00387">
    <property type="entry name" value="HATPase_c"/>
    <property type="match status" value="1"/>
</dbReference>
<dbReference type="InterPro" id="IPR005467">
    <property type="entry name" value="His_kinase_dom"/>
</dbReference>
<feature type="region of interest" description="Disordered" evidence="8">
    <location>
        <begin position="83"/>
        <end position="145"/>
    </location>
</feature>
<dbReference type="Pfam" id="PF00512">
    <property type="entry name" value="HisKA"/>
    <property type="match status" value="1"/>
</dbReference>
<name>A0A6M4AAZ8_9BURK</name>
<dbReference type="Pfam" id="PF02518">
    <property type="entry name" value="HATPase_c"/>
    <property type="match status" value="1"/>
</dbReference>
<evidence type="ECO:0000256" key="2">
    <source>
        <dbReference type="ARBA" id="ARBA00004429"/>
    </source>
</evidence>
<feature type="domain" description="Histidine kinase" evidence="9">
    <location>
        <begin position="284"/>
        <end position="499"/>
    </location>
</feature>
<dbReference type="InterPro" id="IPR036890">
    <property type="entry name" value="HATPase_C_sf"/>
</dbReference>
<evidence type="ECO:0000256" key="5">
    <source>
        <dbReference type="ARBA" id="ARBA00022679"/>
    </source>
</evidence>
<evidence type="ECO:0000256" key="8">
    <source>
        <dbReference type="SAM" id="MobiDB-lite"/>
    </source>
</evidence>
<dbReference type="EMBL" id="CP051152">
    <property type="protein sequence ID" value="QJQ07830.1"/>
    <property type="molecule type" value="Genomic_DNA"/>
</dbReference>
<dbReference type="SUPFAM" id="SSF47384">
    <property type="entry name" value="Homodimeric domain of signal transducing histidine kinase"/>
    <property type="match status" value="1"/>
</dbReference>
<dbReference type="InterPro" id="IPR003660">
    <property type="entry name" value="HAMP_dom"/>
</dbReference>
<dbReference type="SMART" id="SM00304">
    <property type="entry name" value="HAMP"/>
    <property type="match status" value="1"/>
</dbReference>
<dbReference type="GO" id="GO:0005886">
    <property type="term" value="C:plasma membrane"/>
    <property type="evidence" value="ECO:0007669"/>
    <property type="project" value="UniProtKB-SubCell"/>
</dbReference>
<evidence type="ECO:0000256" key="1">
    <source>
        <dbReference type="ARBA" id="ARBA00000085"/>
    </source>
</evidence>
<reference evidence="11 12" key="1">
    <citation type="journal article" date="2019" name="Int. J. Syst. Evol. Microbiol.">
        <title>Undibacterium piscinae sp. nov., isolated from Korean shiner intestine.</title>
        <authorList>
            <person name="Lee S.Y."/>
            <person name="Kang W."/>
            <person name="Kim P.S."/>
            <person name="Kim H.S."/>
            <person name="Sung H."/>
            <person name="Shin N.R."/>
            <person name="Whon T.W."/>
            <person name="Yun J.H."/>
            <person name="Lee J.Y."/>
            <person name="Lee J.Y."/>
            <person name="Jung M.J."/>
            <person name="Jeong Y.S."/>
            <person name="Tak E.J."/>
            <person name="Han J.E."/>
            <person name="Hyun D.W."/>
            <person name="Kang M.S."/>
            <person name="Lee K.E."/>
            <person name="Lee B.H."/>
            <person name="Bae J.W."/>
        </authorList>
    </citation>
    <scope>NUCLEOTIDE SEQUENCE [LARGE SCALE GENOMIC DNA]</scope>
    <source>
        <strain evidence="11 12">S11R28</strain>
    </source>
</reference>
<dbReference type="CDD" id="cd06225">
    <property type="entry name" value="HAMP"/>
    <property type="match status" value="1"/>
</dbReference>
<dbReference type="Gene3D" id="3.30.565.10">
    <property type="entry name" value="Histidine kinase-like ATPase, C-terminal domain"/>
    <property type="match status" value="1"/>
</dbReference>
<dbReference type="KEGG" id="upi:EJG51_017715"/>
<feature type="compositionally biased region" description="Basic and acidic residues" evidence="8">
    <location>
        <begin position="113"/>
        <end position="131"/>
    </location>
</feature>
<dbReference type="Gene3D" id="1.10.287.130">
    <property type="match status" value="1"/>
</dbReference>
<evidence type="ECO:0000313" key="12">
    <source>
        <dbReference type="Proteomes" id="UP000274350"/>
    </source>
</evidence>
<dbReference type="PANTHER" id="PTHR45453:SF1">
    <property type="entry name" value="PHOSPHATE REGULON SENSOR PROTEIN PHOR"/>
    <property type="match status" value="1"/>
</dbReference>
<dbReference type="OrthoDB" id="9804645at2"/>
<evidence type="ECO:0000259" key="10">
    <source>
        <dbReference type="PROSITE" id="PS50885"/>
    </source>
</evidence>
<dbReference type="SMART" id="SM00388">
    <property type="entry name" value="HisKA"/>
    <property type="match status" value="1"/>
</dbReference>
<dbReference type="SUPFAM" id="SSF55874">
    <property type="entry name" value="ATPase domain of HSP90 chaperone/DNA topoisomerase II/histidine kinase"/>
    <property type="match status" value="1"/>
</dbReference>
<dbReference type="EC" id="2.7.13.3" evidence="3"/>
<dbReference type="Pfam" id="PF00672">
    <property type="entry name" value="HAMP"/>
    <property type="match status" value="1"/>
</dbReference>
<dbReference type="Proteomes" id="UP000274350">
    <property type="component" value="Chromosome"/>
</dbReference>
<dbReference type="AlphaFoldDB" id="A0A6M4AAZ8"/>
<dbReference type="InterPro" id="IPR003661">
    <property type="entry name" value="HisK_dim/P_dom"/>
</dbReference>
<dbReference type="InterPro" id="IPR036097">
    <property type="entry name" value="HisK_dim/P_sf"/>
</dbReference>